<evidence type="ECO:0000259" key="13">
    <source>
        <dbReference type="PROSITE" id="PS50071"/>
    </source>
</evidence>
<keyword evidence="7" id="KW-0804">Transcription</keyword>
<dbReference type="InterPro" id="IPR002913">
    <property type="entry name" value="START_lipid-bd_dom"/>
</dbReference>
<evidence type="ECO:0000256" key="9">
    <source>
        <dbReference type="PROSITE-ProRule" id="PRU00108"/>
    </source>
</evidence>
<proteinExistence type="inferred from homology"/>
<organism evidence="15 16">
    <name type="scientific">Vicia faba</name>
    <name type="common">Broad bean</name>
    <name type="synonym">Faba vulgaris</name>
    <dbReference type="NCBI Taxonomy" id="3906"/>
    <lineage>
        <taxon>Eukaryota</taxon>
        <taxon>Viridiplantae</taxon>
        <taxon>Streptophyta</taxon>
        <taxon>Embryophyta</taxon>
        <taxon>Tracheophyta</taxon>
        <taxon>Spermatophyta</taxon>
        <taxon>Magnoliopsida</taxon>
        <taxon>eudicotyledons</taxon>
        <taxon>Gunneridae</taxon>
        <taxon>Pentapetalae</taxon>
        <taxon>rosids</taxon>
        <taxon>fabids</taxon>
        <taxon>Fabales</taxon>
        <taxon>Fabaceae</taxon>
        <taxon>Papilionoideae</taxon>
        <taxon>50 kb inversion clade</taxon>
        <taxon>NPAAA clade</taxon>
        <taxon>Hologalegina</taxon>
        <taxon>IRL clade</taxon>
        <taxon>Fabeae</taxon>
        <taxon>Vicia</taxon>
    </lineage>
</organism>
<accession>A0AAV0ZC79</accession>
<evidence type="ECO:0000256" key="7">
    <source>
        <dbReference type="ARBA" id="ARBA00023163"/>
    </source>
</evidence>
<evidence type="ECO:0000256" key="1">
    <source>
        <dbReference type="ARBA" id="ARBA00004123"/>
    </source>
</evidence>
<keyword evidence="16" id="KW-1185">Reference proteome</keyword>
<evidence type="ECO:0000313" key="16">
    <source>
        <dbReference type="Proteomes" id="UP001157006"/>
    </source>
</evidence>
<evidence type="ECO:0000256" key="3">
    <source>
        <dbReference type="ARBA" id="ARBA00023015"/>
    </source>
</evidence>
<dbReference type="SUPFAM" id="SSF46689">
    <property type="entry name" value="Homeodomain-like"/>
    <property type="match status" value="1"/>
</dbReference>
<dbReference type="CDD" id="cd08875">
    <property type="entry name" value="START_ArGLABRA2_like"/>
    <property type="match status" value="1"/>
</dbReference>
<sequence>MDYSMRISDGFDEEDINDSNNGNRSSNMRFTIYQTSILEKYMEQNYHPDKAQRSQLAEEIGLEPIQVKYWFQNRRTLMKKQNSRENNNALRVENDDLLHENIHLKEALKAKLCRTCGGPPVASKEHELYMQNMGEQNTRLKEEVEKASTLLARYSRKEMSLDEFKQSLAQTKAIARNLQVEIPLRQEIGGSSSHNHGMLVKEPKPIGDVEKSIISQIAAIAMNELVTLVRVHEPFWMESSSLEDEMLTLSHEFYEQAFPKPNHFKGENVVKESSKYTSLVNISSMALIDMLLDPMKWAKLFPTIVSKSEIIKVFENGSTGNRDGALQLMYEQMHILSPLVQPREFSIIRYCKQIDDGVWVITDVSYDSSLREIGPTTRSWKRPSGCLIHAMSVDFCSVTWVEHVELGDKIHTHRLYKNIIDINNLYGAKSWIKELQRMCEKSASFYVQRISNQDFEGVIQTLEGRKSVMKLSHRMVKMFCESLALENKLNFQSLIKESIGGINISVDTNTGKGKPNGTIICASSTLLIPLQADKVFEFLIDHTERFKWDVLSYENPVQEIAHMSNGHPENFISVIKPSVPGIENQMVILQESFKSAVGSYVIFTPTDVASFQVAIKGEDTRGMQILSSGFVVCSSEKEYENSKVGSLLTLAYQILASTSNEGMMVSTQAVSNVNNLLTTTLVKVRDALMMM</sequence>
<dbReference type="Gene3D" id="3.30.530.20">
    <property type="match status" value="1"/>
</dbReference>
<evidence type="ECO:0000256" key="8">
    <source>
        <dbReference type="ARBA" id="ARBA00023242"/>
    </source>
</evidence>
<keyword evidence="4 11" id="KW-0175">Coiled coil</keyword>
<reference evidence="15 16" key="1">
    <citation type="submission" date="2023-01" db="EMBL/GenBank/DDBJ databases">
        <authorList>
            <person name="Kreplak J."/>
        </authorList>
    </citation>
    <scope>NUCLEOTIDE SEQUENCE [LARGE SCALE GENOMIC DNA]</scope>
</reference>
<dbReference type="AlphaFoldDB" id="A0AAV0ZC79"/>
<dbReference type="SMART" id="SM00389">
    <property type="entry name" value="HOX"/>
    <property type="match status" value="1"/>
</dbReference>
<dbReference type="SMART" id="SM00234">
    <property type="entry name" value="START"/>
    <property type="match status" value="1"/>
</dbReference>
<dbReference type="SUPFAM" id="SSF55961">
    <property type="entry name" value="Bet v1-like"/>
    <property type="match status" value="2"/>
</dbReference>
<evidence type="ECO:0000259" key="14">
    <source>
        <dbReference type="PROSITE" id="PS50848"/>
    </source>
</evidence>
<evidence type="ECO:0000256" key="6">
    <source>
        <dbReference type="ARBA" id="ARBA00023155"/>
    </source>
</evidence>
<dbReference type="InterPro" id="IPR009057">
    <property type="entry name" value="Homeodomain-like_sf"/>
</dbReference>
<gene>
    <name evidence="15" type="ORF">VFH_I176120</name>
</gene>
<feature type="domain" description="START" evidence="14">
    <location>
        <begin position="207"/>
        <end position="444"/>
    </location>
</feature>
<dbReference type="EMBL" id="OX451735">
    <property type="protein sequence ID" value="CAI8595133.1"/>
    <property type="molecule type" value="Genomic_DNA"/>
</dbReference>
<evidence type="ECO:0000256" key="10">
    <source>
        <dbReference type="RuleBase" id="RU000682"/>
    </source>
</evidence>
<protein>
    <submittedName>
        <fullName evidence="15">Uncharacterized protein</fullName>
    </submittedName>
</protein>
<comment type="similarity">
    <text evidence="2">Belongs to the HD-ZIP homeobox family. Class IV subfamily.</text>
</comment>
<keyword evidence="8 9" id="KW-0539">Nucleus</keyword>
<dbReference type="InterPro" id="IPR057993">
    <property type="entry name" value="HD-Zip_IV_C"/>
</dbReference>
<keyword evidence="6 9" id="KW-0371">Homeobox</keyword>
<dbReference type="Pfam" id="PF00046">
    <property type="entry name" value="Homeodomain"/>
    <property type="match status" value="1"/>
</dbReference>
<feature type="region of interest" description="Disordered" evidence="12">
    <location>
        <begin position="1"/>
        <end position="25"/>
    </location>
</feature>
<keyword evidence="3" id="KW-0805">Transcription regulation</keyword>
<evidence type="ECO:0000256" key="4">
    <source>
        <dbReference type="ARBA" id="ARBA00023054"/>
    </source>
</evidence>
<dbReference type="GO" id="GO:0008289">
    <property type="term" value="F:lipid binding"/>
    <property type="evidence" value="ECO:0007669"/>
    <property type="project" value="InterPro"/>
</dbReference>
<dbReference type="Gene3D" id="1.10.10.60">
    <property type="entry name" value="Homeodomain-like"/>
    <property type="match status" value="1"/>
</dbReference>
<dbReference type="GO" id="GO:0003677">
    <property type="term" value="F:DNA binding"/>
    <property type="evidence" value="ECO:0007669"/>
    <property type="project" value="UniProtKB-UniRule"/>
</dbReference>
<dbReference type="PANTHER" id="PTHR45654:SF9">
    <property type="entry name" value="HOMEOBOX-LEUCINE ZIPPER PROTEIN HDG10-RELATED"/>
    <property type="match status" value="1"/>
</dbReference>
<evidence type="ECO:0000256" key="12">
    <source>
        <dbReference type="SAM" id="MobiDB-lite"/>
    </source>
</evidence>
<evidence type="ECO:0000256" key="5">
    <source>
        <dbReference type="ARBA" id="ARBA00023125"/>
    </source>
</evidence>
<evidence type="ECO:0000313" key="15">
    <source>
        <dbReference type="EMBL" id="CAI8595133.1"/>
    </source>
</evidence>
<dbReference type="InterPro" id="IPR023393">
    <property type="entry name" value="START-like_dom_sf"/>
</dbReference>
<dbReference type="PROSITE" id="PS50848">
    <property type="entry name" value="START"/>
    <property type="match status" value="1"/>
</dbReference>
<dbReference type="CDD" id="cd00086">
    <property type="entry name" value="homeodomain"/>
    <property type="match status" value="1"/>
</dbReference>
<feature type="domain" description="Homeobox" evidence="13">
    <location>
        <begin position="21"/>
        <end position="81"/>
    </location>
</feature>
<dbReference type="InterPro" id="IPR042160">
    <property type="entry name" value="HD-Zip_IV"/>
</dbReference>
<dbReference type="InterPro" id="IPR001356">
    <property type="entry name" value="HD"/>
</dbReference>
<feature type="DNA-binding region" description="Homeobox" evidence="9">
    <location>
        <begin position="23"/>
        <end position="82"/>
    </location>
</feature>
<keyword evidence="5 9" id="KW-0238">DNA-binding</keyword>
<feature type="coiled-coil region" evidence="11">
    <location>
        <begin position="130"/>
        <end position="181"/>
    </location>
</feature>
<dbReference type="Pfam" id="PF25797">
    <property type="entry name" value="PDF2_C"/>
    <property type="match status" value="1"/>
</dbReference>
<comment type="subcellular location">
    <subcellularLocation>
        <location evidence="1 9 10">Nucleus</location>
    </subcellularLocation>
</comment>
<dbReference type="Pfam" id="PF01852">
    <property type="entry name" value="START"/>
    <property type="match status" value="1"/>
</dbReference>
<name>A0AAV0ZC79_VICFA</name>
<evidence type="ECO:0000256" key="11">
    <source>
        <dbReference type="SAM" id="Coils"/>
    </source>
</evidence>
<dbReference type="GO" id="GO:0005634">
    <property type="term" value="C:nucleus"/>
    <property type="evidence" value="ECO:0007669"/>
    <property type="project" value="UniProtKB-SubCell"/>
</dbReference>
<dbReference type="PROSITE" id="PS50071">
    <property type="entry name" value="HOMEOBOX_2"/>
    <property type="match status" value="1"/>
</dbReference>
<dbReference type="PANTHER" id="PTHR45654">
    <property type="entry name" value="HOMEOBOX-LEUCINE ZIPPER PROTEIN MERISTEM L1"/>
    <property type="match status" value="1"/>
</dbReference>
<dbReference type="Proteomes" id="UP001157006">
    <property type="component" value="Chromosome 1S"/>
</dbReference>
<evidence type="ECO:0000256" key="2">
    <source>
        <dbReference type="ARBA" id="ARBA00006789"/>
    </source>
</evidence>